<organism evidence="1 2">
    <name type="scientific">Eumeta variegata</name>
    <name type="common">Bagworm moth</name>
    <name type="synonym">Eumeta japonica</name>
    <dbReference type="NCBI Taxonomy" id="151549"/>
    <lineage>
        <taxon>Eukaryota</taxon>
        <taxon>Metazoa</taxon>
        <taxon>Ecdysozoa</taxon>
        <taxon>Arthropoda</taxon>
        <taxon>Hexapoda</taxon>
        <taxon>Insecta</taxon>
        <taxon>Pterygota</taxon>
        <taxon>Neoptera</taxon>
        <taxon>Endopterygota</taxon>
        <taxon>Lepidoptera</taxon>
        <taxon>Glossata</taxon>
        <taxon>Ditrysia</taxon>
        <taxon>Tineoidea</taxon>
        <taxon>Psychidae</taxon>
        <taxon>Oiketicinae</taxon>
        <taxon>Eumeta</taxon>
    </lineage>
</organism>
<dbReference type="EMBL" id="BGZK01000824">
    <property type="protein sequence ID" value="GBP61833.1"/>
    <property type="molecule type" value="Genomic_DNA"/>
</dbReference>
<accession>A0A4C1XF78</accession>
<dbReference type="Proteomes" id="UP000299102">
    <property type="component" value="Unassembled WGS sequence"/>
</dbReference>
<dbReference type="AlphaFoldDB" id="A0A4C1XF78"/>
<proteinExistence type="predicted"/>
<evidence type="ECO:0000313" key="2">
    <source>
        <dbReference type="Proteomes" id="UP000299102"/>
    </source>
</evidence>
<gene>
    <name evidence="1" type="ORF">EVAR_97275_1</name>
</gene>
<protein>
    <submittedName>
        <fullName evidence="1">Uncharacterized protein</fullName>
    </submittedName>
</protein>
<keyword evidence="2" id="KW-1185">Reference proteome</keyword>
<name>A0A4C1XF78_EUMVA</name>
<comment type="caution">
    <text evidence="1">The sequence shown here is derived from an EMBL/GenBank/DDBJ whole genome shotgun (WGS) entry which is preliminary data.</text>
</comment>
<reference evidence="1 2" key="1">
    <citation type="journal article" date="2019" name="Commun. Biol.">
        <title>The bagworm genome reveals a unique fibroin gene that provides high tensile strength.</title>
        <authorList>
            <person name="Kono N."/>
            <person name="Nakamura H."/>
            <person name="Ohtoshi R."/>
            <person name="Tomita M."/>
            <person name="Numata K."/>
            <person name="Arakawa K."/>
        </authorList>
    </citation>
    <scope>NUCLEOTIDE SEQUENCE [LARGE SCALE GENOMIC DNA]</scope>
</reference>
<sequence length="81" mass="8643">MKKKLVERASGSAKPPLKVVFTSEGPAGAAFPAHDGSAAVVSLRYRHAPPVAFVRATDIVLRWGTTLSNRKRTTATVARLT</sequence>
<evidence type="ECO:0000313" key="1">
    <source>
        <dbReference type="EMBL" id="GBP61833.1"/>
    </source>
</evidence>